<proteinExistence type="predicted"/>
<organism evidence="2 3">
    <name type="scientific">Protopolystoma xenopodis</name>
    <dbReference type="NCBI Taxonomy" id="117903"/>
    <lineage>
        <taxon>Eukaryota</taxon>
        <taxon>Metazoa</taxon>
        <taxon>Spiralia</taxon>
        <taxon>Lophotrochozoa</taxon>
        <taxon>Platyhelminthes</taxon>
        <taxon>Monogenea</taxon>
        <taxon>Polyopisthocotylea</taxon>
        <taxon>Polystomatidea</taxon>
        <taxon>Polystomatidae</taxon>
        <taxon>Protopolystoma</taxon>
    </lineage>
</organism>
<protein>
    <submittedName>
        <fullName evidence="2">Uncharacterized protein</fullName>
    </submittedName>
</protein>
<keyword evidence="1" id="KW-0812">Transmembrane</keyword>
<evidence type="ECO:0000256" key="1">
    <source>
        <dbReference type="SAM" id="Phobius"/>
    </source>
</evidence>
<comment type="caution">
    <text evidence="2">The sequence shown here is derived from an EMBL/GenBank/DDBJ whole genome shotgun (WGS) entry which is preliminary data.</text>
</comment>
<name>A0A448XNR9_9PLAT</name>
<keyword evidence="1" id="KW-1133">Transmembrane helix</keyword>
<dbReference type="AlphaFoldDB" id="A0A448XNR9"/>
<accession>A0A448XNR9</accession>
<gene>
    <name evidence="2" type="ORF">PXEA_LOCUS34683</name>
</gene>
<keyword evidence="1" id="KW-0472">Membrane</keyword>
<keyword evidence="3" id="KW-1185">Reference proteome</keyword>
<feature type="transmembrane region" description="Helical" evidence="1">
    <location>
        <begin position="20"/>
        <end position="45"/>
    </location>
</feature>
<evidence type="ECO:0000313" key="2">
    <source>
        <dbReference type="EMBL" id="VEL41243.1"/>
    </source>
</evidence>
<evidence type="ECO:0000313" key="3">
    <source>
        <dbReference type="Proteomes" id="UP000784294"/>
    </source>
</evidence>
<sequence length="74" mass="8395">MSHLCRLSSLCHSPSLSLFLFLFISLSLFCIHPSVLSLCLLLACFRFHFVSAHSLCQTGSLVWSDDRQSIHDIR</sequence>
<dbReference type="EMBL" id="CAAALY010268529">
    <property type="protein sequence ID" value="VEL41243.1"/>
    <property type="molecule type" value="Genomic_DNA"/>
</dbReference>
<dbReference type="Proteomes" id="UP000784294">
    <property type="component" value="Unassembled WGS sequence"/>
</dbReference>
<reference evidence="2" key="1">
    <citation type="submission" date="2018-11" db="EMBL/GenBank/DDBJ databases">
        <authorList>
            <consortium name="Pathogen Informatics"/>
        </authorList>
    </citation>
    <scope>NUCLEOTIDE SEQUENCE</scope>
</reference>